<accession>C2G0M9</accession>
<dbReference type="EMBL" id="ACHB01000070">
    <property type="protein sequence ID" value="EEI91409.1"/>
    <property type="molecule type" value="Genomic_DNA"/>
</dbReference>
<sequence length="347" mass="39255">MYMNRNYISNTIKGALVLLSVILLSSCNKNLPDHLDALDNDVTYTTTTYEPVLGRTTLFNNNVNVGKNSTLPLDFKIYSIRTADGDPAPELTSKFPVKVWKKAYTGAETTLAEIESKREVQYRPLLEIQEKSGEITMWNPGRSSFVKNSPDPGYVFDVEISNTGGRKFARNLKLKPYKERPYEPSTIDPATGLSLRPYVFPSLMVNTVGERTGQFLGFGDMVVYFFKNEEQAGNSLTFSFVDSLNNYINPDKFNATNWEKLIHGFDMVKTNQKVTYKVAYPIPLINQRTDYTNIDGTRASVTFAYRRLGFGGGSVLARLGLDFAIFEEGNWEIQFRFTGESPRFTNE</sequence>
<name>C2G0M9_SPHSI</name>
<dbReference type="InterPro" id="IPR032173">
    <property type="entry name" value="DUF5007"/>
</dbReference>
<dbReference type="PROSITE" id="PS51257">
    <property type="entry name" value="PROKAR_LIPOPROTEIN"/>
    <property type="match status" value="1"/>
</dbReference>
<evidence type="ECO:0000313" key="2">
    <source>
        <dbReference type="Proteomes" id="UP000006241"/>
    </source>
</evidence>
<gene>
    <name evidence="1" type="ORF">HMPREF0765_3129</name>
</gene>
<reference evidence="1 2" key="1">
    <citation type="submission" date="2009-01" db="EMBL/GenBank/DDBJ databases">
        <authorList>
            <person name="Qin X."/>
            <person name="Bachman B."/>
            <person name="Battles P."/>
            <person name="Bell A."/>
            <person name="Bess C."/>
            <person name="Bickham C."/>
            <person name="Chaboub L."/>
            <person name="Chen D."/>
            <person name="Coyle M."/>
            <person name="Deiros D.R."/>
            <person name="Dinh H."/>
            <person name="Forbes L."/>
            <person name="Fowler G."/>
            <person name="Francisco L."/>
            <person name="Fu Q."/>
            <person name="Gubbala S."/>
            <person name="Hale W."/>
            <person name="Han Y."/>
            <person name="Hemphill L."/>
            <person name="Highlander S.K."/>
            <person name="Hirani K."/>
            <person name="Hogues M."/>
            <person name="Jackson L."/>
            <person name="Jakkamsetti A."/>
            <person name="Javaid M."/>
            <person name="Jiang H."/>
            <person name="Korchina V."/>
            <person name="Kovar C."/>
            <person name="Lara F."/>
            <person name="Lee S."/>
            <person name="Mata R."/>
            <person name="Mathew T."/>
            <person name="Moen C."/>
            <person name="Morales K."/>
            <person name="Munidasa M."/>
            <person name="Nazareth L."/>
            <person name="Ngo R."/>
            <person name="Nguyen L."/>
            <person name="Okwuonu G."/>
            <person name="Ongeri F."/>
            <person name="Patil S."/>
            <person name="Petrosino J."/>
            <person name="Pham C."/>
            <person name="Pham P."/>
            <person name="Pu L.-L."/>
            <person name="Puazo M."/>
            <person name="Raj R."/>
            <person name="Reid J."/>
            <person name="Rouhana J."/>
            <person name="Saada N."/>
            <person name="Shang Y."/>
            <person name="Simmons D."/>
            <person name="Thornton R."/>
            <person name="Warren J."/>
            <person name="Weissenberger G."/>
            <person name="Zhang J."/>
            <person name="Zhang L."/>
            <person name="Zhou C."/>
            <person name="Zhu D."/>
            <person name="Muzny D."/>
            <person name="Worley K."/>
            <person name="Gibbs R."/>
        </authorList>
    </citation>
    <scope>NUCLEOTIDE SEQUENCE [LARGE SCALE GENOMIC DNA]</scope>
    <source>
        <strain evidence="1 2">ATCC 33300</strain>
    </source>
</reference>
<dbReference type="HOGENOM" id="CLU_803871_0_0_10"/>
<evidence type="ECO:0008006" key="3">
    <source>
        <dbReference type="Google" id="ProtNLM"/>
    </source>
</evidence>
<dbReference type="Pfam" id="PF16398">
    <property type="entry name" value="DUF5007"/>
    <property type="match status" value="1"/>
</dbReference>
<proteinExistence type="predicted"/>
<organism evidence="1 2">
    <name type="scientific">Sphingobacterium spiritivorum ATCC 33300</name>
    <dbReference type="NCBI Taxonomy" id="525372"/>
    <lineage>
        <taxon>Bacteria</taxon>
        <taxon>Pseudomonadati</taxon>
        <taxon>Bacteroidota</taxon>
        <taxon>Sphingobacteriia</taxon>
        <taxon>Sphingobacteriales</taxon>
        <taxon>Sphingobacteriaceae</taxon>
        <taxon>Sphingobacterium</taxon>
    </lineage>
</organism>
<dbReference type="AlphaFoldDB" id="C2G0M9"/>
<protein>
    <recommendedName>
        <fullName evidence="3">DUF5007 domain-containing protein</fullName>
    </recommendedName>
</protein>
<dbReference type="Proteomes" id="UP000006241">
    <property type="component" value="Unassembled WGS sequence"/>
</dbReference>
<evidence type="ECO:0000313" key="1">
    <source>
        <dbReference type="EMBL" id="EEI91409.1"/>
    </source>
</evidence>
<comment type="caution">
    <text evidence="1">The sequence shown here is derived from an EMBL/GenBank/DDBJ whole genome shotgun (WGS) entry which is preliminary data.</text>
</comment>